<protein>
    <recommendedName>
        <fullName evidence="3">ArsR family transcriptional regulator</fullName>
    </recommendedName>
</protein>
<evidence type="ECO:0008006" key="3">
    <source>
        <dbReference type="Google" id="ProtNLM"/>
    </source>
</evidence>
<accession>A0ABX0ZGX5</accession>
<evidence type="ECO:0000313" key="2">
    <source>
        <dbReference type="Proteomes" id="UP000783871"/>
    </source>
</evidence>
<dbReference type="InterPro" id="IPR036390">
    <property type="entry name" value="WH_DNA-bd_sf"/>
</dbReference>
<dbReference type="Proteomes" id="UP000783871">
    <property type="component" value="Unassembled WGS sequence"/>
</dbReference>
<sequence>MKALHAPVLAVYSEPRERIYRALLAAPGRGWRVSQLAEQVPDVSVEAVRTTVYLLLGDRLVDVLPRRRSLTWRLNDEGRTTVEQITSGWQRSRETGRAES</sequence>
<reference evidence="1 2" key="1">
    <citation type="submission" date="2020-03" db="EMBL/GenBank/DDBJ databases">
        <title>WGS of actinomycetes isolated from Thailand.</title>
        <authorList>
            <person name="Thawai C."/>
        </authorList>
    </citation>
    <scope>NUCLEOTIDE SEQUENCE [LARGE SCALE GENOMIC DNA]</scope>
    <source>
        <strain evidence="1 2">HSS6-12</strain>
    </source>
</reference>
<keyword evidence="2" id="KW-1185">Reference proteome</keyword>
<dbReference type="EMBL" id="JAATEO010000036">
    <property type="protein sequence ID" value="NJP35213.1"/>
    <property type="molecule type" value="Genomic_DNA"/>
</dbReference>
<proteinExistence type="predicted"/>
<comment type="caution">
    <text evidence="1">The sequence shown here is derived from an EMBL/GenBank/DDBJ whole genome shotgun (WGS) entry which is preliminary data.</text>
</comment>
<gene>
    <name evidence="1" type="ORF">HCJ94_25365</name>
</gene>
<dbReference type="RefSeq" id="WP_168003556.1">
    <property type="nucleotide sequence ID" value="NZ_JAATEO010000036.1"/>
</dbReference>
<name>A0ABX0ZGX5_9ACTN</name>
<dbReference type="SUPFAM" id="SSF46785">
    <property type="entry name" value="Winged helix' DNA-binding domain"/>
    <property type="match status" value="1"/>
</dbReference>
<organism evidence="1 2">
    <name type="scientific">Micromonospora thermarum</name>
    <dbReference type="NCBI Taxonomy" id="2720024"/>
    <lineage>
        <taxon>Bacteria</taxon>
        <taxon>Bacillati</taxon>
        <taxon>Actinomycetota</taxon>
        <taxon>Actinomycetes</taxon>
        <taxon>Micromonosporales</taxon>
        <taxon>Micromonosporaceae</taxon>
        <taxon>Micromonospora</taxon>
    </lineage>
</organism>
<evidence type="ECO:0000313" key="1">
    <source>
        <dbReference type="EMBL" id="NJP35213.1"/>
    </source>
</evidence>